<dbReference type="Pfam" id="PF05488">
    <property type="entry name" value="PAAR_motif"/>
    <property type="match status" value="1"/>
</dbReference>
<organism evidence="1 2">
    <name type="scientific">Sorangium cellulosum</name>
    <name type="common">Polyangium cellulosum</name>
    <dbReference type="NCBI Taxonomy" id="56"/>
    <lineage>
        <taxon>Bacteria</taxon>
        <taxon>Pseudomonadati</taxon>
        <taxon>Myxococcota</taxon>
        <taxon>Polyangia</taxon>
        <taxon>Polyangiales</taxon>
        <taxon>Polyangiaceae</taxon>
        <taxon>Sorangium</taxon>
    </lineage>
</organism>
<reference evidence="1 2" key="1">
    <citation type="submission" date="2015-09" db="EMBL/GenBank/DDBJ databases">
        <title>Sorangium comparison.</title>
        <authorList>
            <person name="Zaburannyi N."/>
            <person name="Bunk B."/>
            <person name="Overmann J."/>
            <person name="Mueller R."/>
        </authorList>
    </citation>
    <scope>NUCLEOTIDE SEQUENCE [LARGE SCALE GENOMIC DNA]</scope>
    <source>
        <strain evidence="1 2">So ce26</strain>
    </source>
</reference>
<dbReference type="EMBL" id="CP012673">
    <property type="protein sequence ID" value="AUX40000.1"/>
    <property type="molecule type" value="Genomic_DNA"/>
</dbReference>
<evidence type="ECO:0000313" key="1">
    <source>
        <dbReference type="EMBL" id="AUX40000.1"/>
    </source>
</evidence>
<dbReference type="AlphaFoldDB" id="A0A2L0EL37"/>
<dbReference type="Gene3D" id="2.60.200.60">
    <property type="match status" value="2"/>
</dbReference>
<dbReference type="CDD" id="cd14738">
    <property type="entry name" value="PAAR_2"/>
    <property type="match status" value="1"/>
</dbReference>
<gene>
    <name evidence="1" type="ORF">SOCE26_013950</name>
</gene>
<dbReference type="OrthoDB" id="5471451at2"/>
<protein>
    <recommendedName>
        <fullName evidence="3">PAAR motif-containing protein</fullName>
    </recommendedName>
</protein>
<dbReference type="Proteomes" id="UP000238348">
    <property type="component" value="Chromosome"/>
</dbReference>
<proteinExistence type="predicted"/>
<evidence type="ECO:0000313" key="2">
    <source>
        <dbReference type="Proteomes" id="UP000238348"/>
    </source>
</evidence>
<dbReference type="RefSeq" id="WP_104977873.1">
    <property type="nucleotide sequence ID" value="NZ_CP012673.1"/>
</dbReference>
<accession>A0A2L0EL37</accession>
<dbReference type="InterPro" id="IPR008727">
    <property type="entry name" value="PAAR_motif"/>
</dbReference>
<sequence>MPAAARVGDKHVCHKSDPVAHKGGNILVPGSRTVFIGEMNAARVGDRAWCEGDAYDVIVTGEPTVLIGERPAARLGDATDGGHVTSGCTTVLIGPHPQVELLREAARSGAPFCEKVIRVRLEGRDE</sequence>
<name>A0A2L0EL37_SORCE</name>
<evidence type="ECO:0008006" key="3">
    <source>
        <dbReference type="Google" id="ProtNLM"/>
    </source>
</evidence>